<feature type="compositionally biased region" description="Basic and acidic residues" evidence="1">
    <location>
        <begin position="69"/>
        <end position="88"/>
    </location>
</feature>
<evidence type="ECO:0000313" key="3">
    <source>
        <dbReference type="Proteomes" id="UP000239203"/>
    </source>
</evidence>
<feature type="compositionally biased region" description="Polar residues" evidence="1">
    <location>
        <begin position="117"/>
        <end position="139"/>
    </location>
</feature>
<feature type="compositionally biased region" description="Basic and acidic residues" evidence="1">
    <location>
        <begin position="140"/>
        <end position="152"/>
    </location>
</feature>
<keyword evidence="3" id="KW-1185">Reference proteome</keyword>
<gene>
    <name evidence="2" type="ORF">CLV40_12530</name>
</gene>
<dbReference type="EMBL" id="PTIX01000025">
    <property type="protein sequence ID" value="PPK63695.1"/>
    <property type="molecule type" value="Genomic_DNA"/>
</dbReference>
<comment type="caution">
    <text evidence="2">The sequence shown here is derived from an EMBL/GenBank/DDBJ whole genome shotgun (WGS) entry which is preliminary data.</text>
</comment>
<sequence>MSPDTGRVLLPQEDPIATGLPRAQPDPARDNASTGAGHTAPAVGLYPRPVVIAGLQRTAPHPSPTQLNKDIEQPQGEDHTSTRRESDQRVPTPGQTPHPADANAINPQHAAPRASQAGPSTSANNLRHTAPRAQSTQPNKHFDRLPRGDHASRTGRPGLQTRGPAPAINLRHTAPLTQSNKHIARSPGRDHTSATASCAGAPRPRPLTTNPHRPAPPARPAPLTNRLPREST</sequence>
<dbReference type="Proteomes" id="UP000239203">
    <property type="component" value="Unassembled WGS sequence"/>
</dbReference>
<accession>A0A2S6GEN7</accession>
<dbReference type="AlphaFoldDB" id="A0A2S6GEN7"/>
<organism evidence="2 3">
    <name type="scientific">Actinokineospora auranticolor</name>
    <dbReference type="NCBI Taxonomy" id="155976"/>
    <lineage>
        <taxon>Bacteria</taxon>
        <taxon>Bacillati</taxon>
        <taxon>Actinomycetota</taxon>
        <taxon>Actinomycetes</taxon>
        <taxon>Pseudonocardiales</taxon>
        <taxon>Pseudonocardiaceae</taxon>
        <taxon>Actinokineospora</taxon>
    </lineage>
</organism>
<name>A0A2S6GEN7_9PSEU</name>
<feature type="region of interest" description="Disordered" evidence="1">
    <location>
        <begin position="1"/>
        <end position="232"/>
    </location>
</feature>
<proteinExistence type="predicted"/>
<protein>
    <submittedName>
        <fullName evidence="2">Uncharacterized protein</fullName>
    </submittedName>
</protein>
<evidence type="ECO:0000313" key="2">
    <source>
        <dbReference type="EMBL" id="PPK63695.1"/>
    </source>
</evidence>
<evidence type="ECO:0000256" key="1">
    <source>
        <dbReference type="SAM" id="MobiDB-lite"/>
    </source>
</evidence>
<reference evidence="2 3" key="1">
    <citation type="submission" date="2018-02" db="EMBL/GenBank/DDBJ databases">
        <title>Genomic Encyclopedia of Archaeal and Bacterial Type Strains, Phase II (KMG-II): from individual species to whole genera.</title>
        <authorList>
            <person name="Goeker M."/>
        </authorList>
    </citation>
    <scope>NUCLEOTIDE SEQUENCE [LARGE SCALE GENOMIC DNA]</scope>
    <source>
        <strain evidence="2 3">YU 961-1</strain>
    </source>
</reference>